<evidence type="ECO:0000313" key="1">
    <source>
        <dbReference type="EMBL" id="PWB87292.1"/>
    </source>
</evidence>
<dbReference type="EMBL" id="MZGU01000001">
    <property type="protein sequence ID" value="PWB87292.1"/>
    <property type="molecule type" value="Genomic_DNA"/>
</dbReference>
<organism evidence="1 2">
    <name type="scientific">Methanobrevibacter woesei</name>
    <dbReference type="NCBI Taxonomy" id="190976"/>
    <lineage>
        <taxon>Archaea</taxon>
        <taxon>Methanobacteriati</taxon>
        <taxon>Methanobacteriota</taxon>
        <taxon>Methanomada group</taxon>
        <taxon>Methanobacteria</taxon>
        <taxon>Methanobacteriales</taxon>
        <taxon>Methanobacteriaceae</taxon>
        <taxon>Methanobrevibacter</taxon>
    </lineage>
</organism>
<protein>
    <submittedName>
        <fullName evidence="1">Uncharacterized protein</fullName>
    </submittedName>
</protein>
<comment type="caution">
    <text evidence="1">The sequence shown here is derived from an EMBL/GenBank/DDBJ whole genome shotgun (WGS) entry which is preliminary data.</text>
</comment>
<keyword evidence="2" id="KW-1185">Reference proteome</keyword>
<proteinExistence type="predicted"/>
<gene>
    <name evidence="1" type="ORF">MBBWO_00700</name>
</gene>
<accession>A0A2U1S9V8</accession>
<evidence type="ECO:0000313" key="2">
    <source>
        <dbReference type="Proteomes" id="UP000245577"/>
    </source>
</evidence>
<dbReference type="AlphaFoldDB" id="A0A2U1S9V8"/>
<sequence>MGFLDKLSNKLDEWAEEADKREKQEKINMEKEILSQANVFEGITISMDYDKFIELASGNYGTSTNTQNITANLSSINTAVKKSDLKPGWISITCCIKIAKKGVVFMSSDRSSSKGSIAYHGMDIRIPWNKIIKAEPSEYFCYLFLTQGKKIPINFYSLHLLVGSKKLREYAGYFIPKAISNTINSNACGAEDPEEEGW</sequence>
<name>A0A2U1S9V8_9EURY</name>
<reference evidence="1 2" key="1">
    <citation type="submission" date="2017-03" db="EMBL/GenBank/DDBJ databases">
        <title>Genome sequence of Methanobrevibacter wosei.</title>
        <authorList>
            <person name="Poehlein A."/>
            <person name="Seedorf H."/>
            <person name="Daniel R."/>
        </authorList>
    </citation>
    <scope>NUCLEOTIDE SEQUENCE [LARGE SCALE GENOMIC DNA]</scope>
    <source>
        <strain evidence="1 2">DSM 11979</strain>
    </source>
</reference>
<dbReference type="Proteomes" id="UP000245577">
    <property type="component" value="Unassembled WGS sequence"/>
</dbReference>
<dbReference type="RefSeq" id="WP_116668904.1">
    <property type="nucleotide sequence ID" value="NZ_JALEWY010000001.1"/>
</dbReference>